<keyword evidence="3" id="KW-1185">Reference proteome</keyword>
<protein>
    <recommendedName>
        <fullName evidence="4">Flagellar protein FliL</fullName>
    </recommendedName>
</protein>
<dbReference type="eggNOG" id="ENOG50316FU">
    <property type="taxonomic scope" value="Bacteria"/>
</dbReference>
<dbReference type="PATRIC" id="fig|1294273.3.peg.1301"/>
<dbReference type="EMBL" id="CP004372">
    <property type="protein sequence ID" value="AHM03712.1"/>
    <property type="molecule type" value="Genomic_DNA"/>
</dbReference>
<gene>
    <name evidence="2" type="ORF">roselon_01324</name>
</gene>
<reference evidence="2 3" key="1">
    <citation type="submission" date="2013-03" db="EMBL/GenBank/DDBJ databases">
        <authorList>
            <person name="Fiebig A."/>
            <person name="Goeker M."/>
            <person name="Klenk H.-P.P."/>
        </authorList>
    </citation>
    <scope>NUCLEOTIDE SEQUENCE [LARGE SCALE GENOMIC DNA]</scope>
    <source>
        <strain evidence="3">DSM 19469</strain>
    </source>
</reference>
<dbReference type="Proteomes" id="UP000019593">
    <property type="component" value="Chromosome"/>
</dbReference>
<feature type="region of interest" description="Disordered" evidence="1">
    <location>
        <begin position="32"/>
        <end position="60"/>
    </location>
</feature>
<dbReference type="AlphaFoldDB" id="W8S0N1"/>
<evidence type="ECO:0000313" key="3">
    <source>
        <dbReference type="Proteomes" id="UP000019593"/>
    </source>
</evidence>
<dbReference type="KEGG" id="red:roselon_01324"/>
<name>W8S0N1_9RHOB</name>
<dbReference type="OrthoDB" id="7864548at2"/>
<sequence length="175" mass="18297">MLRILIPILLLLVGLAGGIGAGMILGGAPPEAAADGAPDPVAPPAPPTDAAAGPAQGTSTIRVTPAGADTEYVRLNNQFIVPIIRHGMVRSLVVMALTLEVFTGDNELVFEHEPRLRDSFLRVMFAHANAGGFDGSFTEAAAMEPLRIGLREAAMQVLGDSVHDVLIVDITRQDA</sequence>
<evidence type="ECO:0000313" key="2">
    <source>
        <dbReference type="EMBL" id="AHM03712.1"/>
    </source>
</evidence>
<accession>W8S0N1</accession>
<dbReference type="RefSeq" id="WP_038650243.1">
    <property type="nucleotide sequence ID" value="NZ_CP004372.1"/>
</dbReference>
<dbReference type="HOGENOM" id="CLU_129826_0_0_5"/>
<evidence type="ECO:0008006" key="4">
    <source>
        <dbReference type="Google" id="ProtNLM"/>
    </source>
</evidence>
<evidence type="ECO:0000256" key="1">
    <source>
        <dbReference type="SAM" id="MobiDB-lite"/>
    </source>
</evidence>
<organism evidence="2 3">
    <name type="scientific">Roseicyclus elongatus DSM 19469</name>
    <dbReference type="NCBI Taxonomy" id="1294273"/>
    <lineage>
        <taxon>Bacteria</taxon>
        <taxon>Pseudomonadati</taxon>
        <taxon>Pseudomonadota</taxon>
        <taxon>Alphaproteobacteria</taxon>
        <taxon>Rhodobacterales</taxon>
        <taxon>Roseobacteraceae</taxon>
        <taxon>Roseicyclus</taxon>
    </lineage>
</organism>
<proteinExistence type="predicted"/>
<dbReference type="STRING" id="1294273.roselon_01324"/>